<sequence length="341" mass="38760">MNSKDNGTKSGESGQGQRPAPGQGRSQGHDQGPGHEEDREHRPECGWDRRRHQDWGYEDRDRQVQDWRQELEDGQVQGEGQRREREEVITLQHEQAGAVRLHEVGRVEDDVPPPPQKRERDHRGGQGRVPGLRQEHRCGAEGARVWSKDQLAVIRQMAATTLQVAPLTDTRRSVIGPMGDQYCIGLGPQKYDTTGSPRYYYANVVDKVDINGNWLVNQRTSEGVVRVVIECVSHNLLMQQNRTGWEHERAWACRCTRSRPPVQHVEDTSFLGTFAWMGGESLQKTNTLVDVMRMLKRPVRSSLCLATIAISITTTPAKVIEGEGDPRHEQLRPEQSDYKQR</sequence>
<proteinExistence type="predicted"/>
<organism evidence="2 3">
    <name type="scientific">Fonsecaea pedrosoi CBS 271.37</name>
    <dbReference type="NCBI Taxonomy" id="1442368"/>
    <lineage>
        <taxon>Eukaryota</taxon>
        <taxon>Fungi</taxon>
        <taxon>Dikarya</taxon>
        <taxon>Ascomycota</taxon>
        <taxon>Pezizomycotina</taxon>
        <taxon>Eurotiomycetes</taxon>
        <taxon>Chaetothyriomycetidae</taxon>
        <taxon>Chaetothyriales</taxon>
        <taxon>Herpotrichiellaceae</taxon>
        <taxon>Fonsecaea</taxon>
    </lineage>
</organism>
<feature type="compositionally biased region" description="Basic and acidic residues" evidence="1">
    <location>
        <begin position="320"/>
        <end position="341"/>
    </location>
</feature>
<dbReference type="Proteomes" id="UP000053029">
    <property type="component" value="Unassembled WGS sequence"/>
</dbReference>
<evidence type="ECO:0000256" key="1">
    <source>
        <dbReference type="SAM" id="MobiDB-lite"/>
    </source>
</evidence>
<feature type="region of interest" description="Disordered" evidence="1">
    <location>
        <begin position="1"/>
        <end position="59"/>
    </location>
</feature>
<reference evidence="2 3" key="1">
    <citation type="submission" date="2015-01" db="EMBL/GenBank/DDBJ databases">
        <title>The Genome Sequence of Fonsecaea pedrosoi CBS 271.37.</title>
        <authorList>
            <consortium name="The Broad Institute Genomics Platform"/>
            <person name="Cuomo C."/>
            <person name="de Hoog S."/>
            <person name="Gorbushina A."/>
            <person name="Stielow B."/>
            <person name="Teixiera M."/>
            <person name="Abouelleil A."/>
            <person name="Chapman S.B."/>
            <person name="Priest M."/>
            <person name="Young S.K."/>
            <person name="Wortman J."/>
            <person name="Nusbaum C."/>
            <person name="Birren B."/>
        </authorList>
    </citation>
    <scope>NUCLEOTIDE SEQUENCE [LARGE SCALE GENOMIC DNA]</scope>
    <source>
        <strain evidence="2 3">CBS 271.37</strain>
    </source>
</reference>
<dbReference type="HOGENOM" id="CLU_813911_0_0_1"/>
<feature type="region of interest" description="Disordered" evidence="1">
    <location>
        <begin position="104"/>
        <end position="132"/>
    </location>
</feature>
<feature type="compositionally biased region" description="Low complexity" evidence="1">
    <location>
        <begin position="15"/>
        <end position="26"/>
    </location>
</feature>
<keyword evidence="3" id="KW-1185">Reference proteome</keyword>
<dbReference type="VEuPathDB" id="FungiDB:Z517_09287"/>
<feature type="region of interest" description="Disordered" evidence="1">
    <location>
        <begin position="319"/>
        <end position="341"/>
    </location>
</feature>
<accession>A0A0D2G826</accession>
<evidence type="ECO:0000313" key="2">
    <source>
        <dbReference type="EMBL" id="KIW76843.1"/>
    </source>
</evidence>
<gene>
    <name evidence="2" type="ORF">Z517_09287</name>
</gene>
<feature type="compositionally biased region" description="Basic and acidic residues" evidence="1">
    <location>
        <begin position="32"/>
        <end position="59"/>
    </location>
</feature>
<evidence type="ECO:0000313" key="3">
    <source>
        <dbReference type="Proteomes" id="UP000053029"/>
    </source>
</evidence>
<name>A0A0D2G826_9EURO</name>
<dbReference type="EMBL" id="KN846974">
    <property type="protein sequence ID" value="KIW76843.1"/>
    <property type="molecule type" value="Genomic_DNA"/>
</dbReference>
<dbReference type="GeneID" id="25308777"/>
<dbReference type="RefSeq" id="XP_013280651.1">
    <property type="nucleotide sequence ID" value="XM_013425197.1"/>
</dbReference>
<dbReference type="AlphaFoldDB" id="A0A0D2G826"/>
<feature type="region of interest" description="Disordered" evidence="1">
    <location>
        <begin position="66"/>
        <end position="85"/>
    </location>
</feature>
<feature type="compositionally biased region" description="Polar residues" evidence="1">
    <location>
        <begin position="1"/>
        <end position="12"/>
    </location>
</feature>
<protein>
    <submittedName>
        <fullName evidence="2">Uncharacterized protein</fullName>
    </submittedName>
</protein>